<sequence>MSSRRKDNQRVALNKCWTEDLDWNLVPDSIRTGTAQIGKALSVPATAVLSGLLMLISYFSSHAVVNPFGKDWFEPMILWIVIVMPTGAGKSTLFKFLRGILDTVRKRVIASGKDTSNNDALPDWAVEEASMEKMGAMMAENGNKLIGLYDEITHFLTQINVYRNRGLSDTHDLAMFLQLYNGLPWSRKTVGGDCNFSMEFTSLTVGGFTQPSTATNIMIVPGNAEKGLSQRFLWICPEPKFLEYDTLGKVDETFYNKIVNLLFMFAVKQRKSPRKITEIYLTDLSNDLFKDAFNRIQANLKGISGRDDLLCGLLSKSKGLILRMTGCLHCLFQLDSFNDAFSSGESDFEPSTVVTDSAVKAAVNFVATCINHTLYLCGRNSSAEEVRMLQDDIARTPTQTSTDEAAKPVANPGGYVLLLPGKRLHITALNEKKKFRDIGNKQGAVDTITSLEQDGLGIVISTKTQGTAKQYTFVKTDIEKGGEAELADKLAKYAVTLRQYRQSLMEEEILPSRTR</sequence>
<keyword evidence="3" id="KW-1185">Reference proteome</keyword>
<proteinExistence type="predicted"/>
<reference evidence="2 3" key="1">
    <citation type="submission" date="2022-05" db="EMBL/GenBank/DDBJ databases">
        <authorList>
            <consortium name="Genoscope - CEA"/>
            <person name="William W."/>
        </authorList>
    </citation>
    <scope>NUCLEOTIDE SEQUENCE [LARGE SCALE GENOMIC DNA]</scope>
</reference>
<accession>A0ABN8QWD9</accession>
<evidence type="ECO:0000313" key="3">
    <source>
        <dbReference type="Proteomes" id="UP001159405"/>
    </source>
</evidence>
<feature type="transmembrane region" description="Helical" evidence="1">
    <location>
        <begin position="41"/>
        <end position="64"/>
    </location>
</feature>
<organism evidence="2 3">
    <name type="scientific">Porites lobata</name>
    <dbReference type="NCBI Taxonomy" id="104759"/>
    <lineage>
        <taxon>Eukaryota</taxon>
        <taxon>Metazoa</taxon>
        <taxon>Cnidaria</taxon>
        <taxon>Anthozoa</taxon>
        <taxon>Hexacorallia</taxon>
        <taxon>Scleractinia</taxon>
        <taxon>Fungiina</taxon>
        <taxon>Poritidae</taxon>
        <taxon>Porites</taxon>
    </lineage>
</organism>
<dbReference type="Pfam" id="PF13148">
    <property type="entry name" value="DUF3987"/>
    <property type="match status" value="1"/>
</dbReference>
<dbReference type="InterPro" id="IPR025048">
    <property type="entry name" value="DUF3987"/>
</dbReference>
<comment type="caution">
    <text evidence="2">The sequence shown here is derived from an EMBL/GenBank/DDBJ whole genome shotgun (WGS) entry which is preliminary data.</text>
</comment>
<keyword evidence="1" id="KW-0812">Transmembrane</keyword>
<name>A0ABN8QWD9_9CNID</name>
<keyword evidence="1" id="KW-0472">Membrane</keyword>
<dbReference type="SUPFAM" id="SSF52540">
    <property type="entry name" value="P-loop containing nucleoside triphosphate hydrolases"/>
    <property type="match status" value="1"/>
</dbReference>
<keyword evidence="1" id="KW-1133">Transmembrane helix</keyword>
<dbReference type="Proteomes" id="UP001159405">
    <property type="component" value="Unassembled WGS sequence"/>
</dbReference>
<gene>
    <name evidence="2" type="ORF">PLOB_00011568</name>
</gene>
<dbReference type="InterPro" id="IPR027417">
    <property type="entry name" value="P-loop_NTPase"/>
</dbReference>
<evidence type="ECO:0000256" key="1">
    <source>
        <dbReference type="SAM" id="Phobius"/>
    </source>
</evidence>
<dbReference type="EMBL" id="CALNXK010000161">
    <property type="protein sequence ID" value="CAH3171100.1"/>
    <property type="molecule type" value="Genomic_DNA"/>
</dbReference>
<evidence type="ECO:0000313" key="2">
    <source>
        <dbReference type="EMBL" id="CAH3171100.1"/>
    </source>
</evidence>
<protein>
    <submittedName>
        <fullName evidence="2">Uncharacterized protein</fullName>
    </submittedName>
</protein>
<feature type="transmembrane region" description="Helical" evidence="1">
    <location>
        <begin position="76"/>
        <end position="97"/>
    </location>
</feature>